<dbReference type="GO" id="GO:0097255">
    <property type="term" value="C:R2TP complex"/>
    <property type="evidence" value="ECO:0007669"/>
    <property type="project" value="TreeGrafter"/>
</dbReference>
<evidence type="ECO:0000256" key="2">
    <source>
        <dbReference type="SAM" id="MobiDB-lite"/>
    </source>
</evidence>
<dbReference type="Ensembl" id="ENSABRT00000003977.1">
    <property type="protein sequence ID" value="ENSABRP00000002744.1"/>
    <property type="gene ID" value="ENSABRG00000002648.1"/>
</dbReference>
<reference evidence="4" key="2">
    <citation type="submission" date="2025-09" db="UniProtKB">
        <authorList>
            <consortium name="Ensembl"/>
        </authorList>
    </citation>
    <scope>IDENTIFICATION</scope>
</reference>
<evidence type="ECO:0000259" key="3">
    <source>
        <dbReference type="Pfam" id="PF18201"/>
    </source>
</evidence>
<dbReference type="InterPro" id="IPR050734">
    <property type="entry name" value="PIH1/Kintoun_subfamily"/>
</dbReference>
<dbReference type="AlphaFoldDB" id="A0A8B9BE85"/>
<protein>
    <submittedName>
        <fullName evidence="4">PIH1 domain containing 2</fullName>
    </submittedName>
</protein>
<evidence type="ECO:0000313" key="4">
    <source>
        <dbReference type="Ensembl" id="ENSABRP00000002744.1"/>
    </source>
</evidence>
<feature type="compositionally biased region" description="Polar residues" evidence="2">
    <location>
        <begin position="1"/>
        <end position="10"/>
    </location>
</feature>
<accession>A0A8B9BE85</accession>
<dbReference type="PANTHER" id="PTHR22997:SF6">
    <property type="entry name" value="PIH1 DOMAIN-CONTAINING PROTEIN 2"/>
    <property type="match status" value="1"/>
</dbReference>
<dbReference type="GO" id="GO:0005737">
    <property type="term" value="C:cytoplasm"/>
    <property type="evidence" value="ECO:0007669"/>
    <property type="project" value="TreeGrafter"/>
</dbReference>
<dbReference type="GO" id="GO:0006364">
    <property type="term" value="P:rRNA processing"/>
    <property type="evidence" value="ECO:0007669"/>
    <property type="project" value="TreeGrafter"/>
</dbReference>
<dbReference type="InterPro" id="IPR041442">
    <property type="entry name" value="PIH1D1/2/3_CS-like"/>
</dbReference>
<dbReference type="GO" id="GO:0000492">
    <property type="term" value="P:box C/D snoRNP assembly"/>
    <property type="evidence" value="ECO:0007669"/>
    <property type="project" value="TreeGrafter"/>
</dbReference>
<keyword evidence="5" id="KW-1185">Reference proteome</keyword>
<dbReference type="Proteomes" id="UP000694426">
    <property type="component" value="Unplaced"/>
</dbReference>
<dbReference type="GeneTree" id="ENSGT00510000048581"/>
<dbReference type="GO" id="GO:0031267">
    <property type="term" value="F:small GTPase binding"/>
    <property type="evidence" value="ECO:0007669"/>
    <property type="project" value="Ensembl"/>
</dbReference>
<feature type="domain" description="PIH1D1/2/3 CS-like" evidence="3">
    <location>
        <begin position="268"/>
        <end position="339"/>
    </location>
</feature>
<dbReference type="PANTHER" id="PTHR22997">
    <property type="entry name" value="PIH1 DOMAIN-CONTAINING PROTEIN 1"/>
    <property type="match status" value="1"/>
</dbReference>
<dbReference type="GO" id="GO:1990904">
    <property type="term" value="C:ribonucleoprotein complex"/>
    <property type="evidence" value="ECO:0007669"/>
    <property type="project" value="TreeGrafter"/>
</dbReference>
<dbReference type="GO" id="GO:0101031">
    <property type="term" value="C:protein folding chaperone complex"/>
    <property type="evidence" value="ECO:0007669"/>
    <property type="project" value="Ensembl"/>
</dbReference>
<comment type="similarity">
    <text evidence="1">Belongs to the PIH1 family.</text>
</comment>
<dbReference type="CDD" id="cd00298">
    <property type="entry name" value="ACD_sHsps_p23-like"/>
    <property type="match status" value="1"/>
</dbReference>
<gene>
    <name evidence="4" type="primary">PIH1D2</name>
</gene>
<name>A0A8B9BE85_9AVES</name>
<proteinExistence type="inferred from homology"/>
<organism evidence="4 5">
    <name type="scientific">Anser brachyrhynchus</name>
    <name type="common">Pink-footed goose</name>
    <dbReference type="NCBI Taxonomy" id="132585"/>
    <lineage>
        <taxon>Eukaryota</taxon>
        <taxon>Metazoa</taxon>
        <taxon>Chordata</taxon>
        <taxon>Craniata</taxon>
        <taxon>Vertebrata</taxon>
        <taxon>Euteleostomi</taxon>
        <taxon>Archelosauria</taxon>
        <taxon>Archosauria</taxon>
        <taxon>Dinosauria</taxon>
        <taxon>Saurischia</taxon>
        <taxon>Theropoda</taxon>
        <taxon>Coelurosauria</taxon>
        <taxon>Aves</taxon>
        <taxon>Neognathae</taxon>
        <taxon>Galloanserae</taxon>
        <taxon>Anseriformes</taxon>
        <taxon>Anatidae</taxon>
        <taxon>Anserinae</taxon>
        <taxon>Anser</taxon>
    </lineage>
</organism>
<evidence type="ECO:0000313" key="5">
    <source>
        <dbReference type="Proteomes" id="UP000694426"/>
    </source>
</evidence>
<feature type="compositionally biased region" description="Pro residues" evidence="2">
    <location>
        <begin position="17"/>
        <end position="30"/>
    </location>
</feature>
<reference evidence="4" key="1">
    <citation type="submission" date="2025-08" db="UniProtKB">
        <authorList>
            <consortium name="Ensembl"/>
        </authorList>
    </citation>
    <scope>IDENTIFICATION</scope>
</reference>
<feature type="region of interest" description="Disordered" evidence="2">
    <location>
        <begin position="1"/>
        <end position="51"/>
    </location>
</feature>
<evidence type="ECO:0000256" key="1">
    <source>
        <dbReference type="ARBA" id="ARBA00008511"/>
    </source>
</evidence>
<dbReference type="Pfam" id="PF18201">
    <property type="entry name" value="PIH1_CS"/>
    <property type="match status" value="1"/>
</dbReference>
<sequence length="344" mass="37605">MRFRSSTFPTGTRAILRPPPAPAGPRPPDAAGPSASPGRRRRRNGAGPCRYGNGALPEEMAEGEPPACLSLLRSLCGAPAEPRFCLRAQPRGAAPLFVNVCGCGAVPAPGGPGAPVPVRAGPLFFLDLYSIIDIAYNPDVLRRGEENPEKMKHLIHMTLKFVEERCDVILSPSYTVEPFKLKGSLERMQQRLQGWQMPMPCLNQNTKELTLDQLLHRIEAKDHSNAPILLKKGSVTQSKVPLIEEISSTEVPEELSTPVYEMSTVKDANKKPLQIELKVELPKVSSVSECDLRISKDDIIIDVPEKYKLQLDLPELVDEETATATFNKGKGVLFITVSVAKPAC</sequence>